<dbReference type="InterPro" id="IPR029229">
    <property type="entry name" value="Alkyl_sulf_C"/>
</dbReference>
<dbReference type="PANTHER" id="PTHR43223:SF1">
    <property type="entry name" value="ALKYL_ARYL-SULFATASE BDS1"/>
    <property type="match status" value="1"/>
</dbReference>
<dbReference type="InterPro" id="IPR029228">
    <property type="entry name" value="Alkyl_sulf_dimr"/>
</dbReference>
<keyword evidence="1" id="KW-0479">Metal-binding</keyword>
<keyword evidence="2" id="KW-0378">Hydrolase</keyword>
<dbReference type="GO" id="GO:0046872">
    <property type="term" value="F:metal ion binding"/>
    <property type="evidence" value="ECO:0007669"/>
    <property type="project" value="UniProtKB-KW"/>
</dbReference>
<dbReference type="GO" id="GO:0018741">
    <property type="term" value="F:linear primary-alkylsulfatase activity"/>
    <property type="evidence" value="ECO:0007669"/>
    <property type="project" value="TreeGrafter"/>
</dbReference>
<dbReference type="Gene3D" id="1.25.40.880">
    <property type="entry name" value="Alkyl sulfatase, dimerisation domain"/>
    <property type="match status" value="1"/>
</dbReference>
<dbReference type="Pfam" id="PF14864">
    <property type="entry name" value="Alkyl_sulf_C"/>
    <property type="match status" value="1"/>
</dbReference>
<evidence type="ECO:0008006" key="8">
    <source>
        <dbReference type="Google" id="ProtNLM"/>
    </source>
</evidence>
<evidence type="ECO:0000256" key="2">
    <source>
        <dbReference type="ARBA" id="ARBA00022801"/>
    </source>
</evidence>
<accession>A0AAD0VU95</accession>
<dbReference type="AlphaFoldDB" id="A0AAD0VU95"/>
<dbReference type="Proteomes" id="UP000256503">
    <property type="component" value="Chromosome"/>
</dbReference>
<dbReference type="GO" id="GO:0046983">
    <property type="term" value="F:protein dimerization activity"/>
    <property type="evidence" value="ECO:0007669"/>
    <property type="project" value="InterPro"/>
</dbReference>
<dbReference type="GeneID" id="49614822"/>
<evidence type="ECO:0000313" key="6">
    <source>
        <dbReference type="EMBL" id="AXM97092.1"/>
    </source>
</evidence>
<dbReference type="SUPFAM" id="SSF55718">
    <property type="entry name" value="SCP-like"/>
    <property type="match status" value="1"/>
</dbReference>
<dbReference type="PANTHER" id="PTHR43223">
    <property type="entry name" value="ALKYL/ARYL-SULFATASE"/>
    <property type="match status" value="1"/>
</dbReference>
<keyword evidence="3" id="KW-0862">Zinc</keyword>
<reference evidence="6 7" key="1">
    <citation type="submission" date="2018-07" db="EMBL/GenBank/DDBJ databases">
        <title>Complete genome sequence of a Pseudomonas plecoglossicida strain pathogenic to the marine fish, Larimichthys crocea.</title>
        <authorList>
            <person name="Tao Z."/>
        </authorList>
    </citation>
    <scope>NUCLEOTIDE SEQUENCE [LARGE SCALE GENOMIC DNA]</scope>
    <source>
        <strain evidence="6 7">XSDHY-P</strain>
    </source>
</reference>
<name>A0AAD0VU95_PSEDL</name>
<organism evidence="6 7">
    <name type="scientific">Pseudomonas plecoglossicida</name>
    <dbReference type="NCBI Taxonomy" id="70775"/>
    <lineage>
        <taxon>Bacteria</taxon>
        <taxon>Pseudomonadati</taxon>
        <taxon>Pseudomonadota</taxon>
        <taxon>Gammaproteobacteria</taxon>
        <taxon>Pseudomonadales</taxon>
        <taxon>Pseudomonadaceae</taxon>
        <taxon>Pseudomonas</taxon>
    </lineage>
</organism>
<evidence type="ECO:0000259" key="4">
    <source>
        <dbReference type="Pfam" id="PF14863"/>
    </source>
</evidence>
<sequence>MAAEGNQAARNLQADAFEQLGYQTENPTWRNEYLMGAYELRNGVPNLPGINTASPDMVAAMNPDLLLDYMGVRINGPKAAGKHLRINWKQPEGQNYAIELRNGVLIYTADKSFDNADATLTVDKLGFAGLLMGGATLDKEIAAGKAKLDGGADKVNELLGLLDTFPAMFNIVTPQGTTGPRPA</sequence>
<evidence type="ECO:0000256" key="1">
    <source>
        <dbReference type="ARBA" id="ARBA00022723"/>
    </source>
</evidence>
<dbReference type="SUPFAM" id="SSF56281">
    <property type="entry name" value="Metallo-hydrolase/oxidoreductase"/>
    <property type="match status" value="1"/>
</dbReference>
<evidence type="ECO:0000259" key="5">
    <source>
        <dbReference type="Pfam" id="PF14864"/>
    </source>
</evidence>
<dbReference type="InterPro" id="IPR036866">
    <property type="entry name" value="RibonucZ/Hydroxyglut_hydro"/>
</dbReference>
<evidence type="ECO:0000256" key="3">
    <source>
        <dbReference type="ARBA" id="ARBA00022833"/>
    </source>
</evidence>
<dbReference type="Pfam" id="PF14863">
    <property type="entry name" value="Alkyl_sulf_dimr"/>
    <property type="match status" value="1"/>
</dbReference>
<dbReference type="RefSeq" id="WP_016393310.1">
    <property type="nucleotide sequence ID" value="NZ_CP031146.1"/>
</dbReference>
<proteinExistence type="predicted"/>
<dbReference type="InterPro" id="IPR052195">
    <property type="entry name" value="Bact_Alkyl/Aryl-Sulfatase"/>
</dbReference>
<dbReference type="Gene3D" id="3.30.1050.10">
    <property type="entry name" value="SCP2 sterol-binding domain"/>
    <property type="match status" value="1"/>
</dbReference>
<gene>
    <name evidence="6" type="ORF">DVB73_15500</name>
</gene>
<feature type="domain" description="Alkyl sulfatase dimerisation" evidence="4">
    <location>
        <begin position="2"/>
        <end position="43"/>
    </location>
</feature>
<dbReference type="GO" id="GO:0018909">
    <property type="term" value="P:dodecyl sulfate metabolic process"/>
    <property type="evidence" value="ECO:0007669"/>
    <property type="project" value="TreeGrafter"/>
</dbReference>
<feature type="domain" description="Alkyl sulfatase C-terminal" evidence="5">
    <location>
        <begin position="51"/>
        <end position="174"/>
    </location>
</feature>
<dbReference type="EMBL" id="CP031146">
    <property type="protein sequence ID" value="AXM97092.1"/>
    <property type="molecule type" value="Genomic_DNA"/>
</dbReference>
<dbReference type="InterPro" id="IPR036527">
    <property type="entry name" value="SCP2_sterol-bd_dom_sf"/>
</dbReference>
<dbReference type="InterPro" id="IPR038536">
    <property type="entry name" value="Alkyl/aryl-sulf_dimr_sf"/>
</dbReference>
<evidence type="ECO:0000313" key="7">
    <source>
        <dbReference type="Proteomes" id="UP000256503"/>
    </source>
</evidence>
<protein>
    <recommendedName>
        <fullName evidence="8">Alkyl sulfatase-like protein</fullName>
    </recommendedName>
</protein>